<dbReference type="Pfam" id="PF10294">
    <property type="entry name" value="Methyltransf_16"/>
    <property type="match status" value="2"/>
</dbReference>
<keyword evidence="2" id="KW-0808">Transferase</keyword>
<dbReference type="Gene3D" id="3.40.50.150">
    <property type="entry name" value="Vaccinia Virus protein VP39"/>
    <property type="match status" value="1"/>
</dbReference>
<name>A0A9P6PTF5_9FUNG</name>
<reference evidence="2" key="1">
    <citation type="journal article" date="2020" name="Fungal Divers.">
        <title>Resolving the Mortierellaceae phylogeny through synthesis of multi-gene phylogenetics and phylogenomics.</title>
        <authorList>
            <person name="Vandepol N."/>
            <person name="Liber J."/>
            <person name="Desiro A."/>
            <person name="Na H."/>
            <person name="Kennedy M."/>
            <person name="Barry K."/>
            <person name="Grigoriev I.V."/>
            <person name="Miller A.N."/>
            <person name="O'Donnell K."/>
            <person name="Stajich J.E."/>
            <person name="Bonito G."/>
        </authorList>
    </citation>
    <scope>NUCLEOTIDE SEQUENCE</scope>
    <source>
        <strain evidence="2">KOD948</strain>
    </source>
</reference>
<accession>A0A9P6PTF5</accession>
<feature type="region of interest" description="Disordered" evidence="1">
    <location>
        <begin position="142"/>
        <end position="169"/>
    </location>
</feature>
<dbReference type="EMBL" id="JAAAJA010000575">
    <property type="protein sequence ID" value="KAG0251693.1"/>
    <property type="molecule type" value="Genomic_DNA"/>
</dbReference>
<protein>
    <submittedName>
        <fullName evidence="2">Methyltransferase-like protein 21D</fullName>
    </submittedName>
</protein>
<dbReference type="SUPFAM" id="SSF53335">
    <property type="entry name" value="S-adenosyl-L-methionine-dependent methyltransferases"/>
    <property type="match status" value="1"/>
</dbReference>
<dbReference type="GO" id="GO:0008168">
    <property type="term" value="F:methyltransferase activity"/>
    <property type="evidence" value="ECO:0007669"/>
    <property type="project" value="UniProtKB-KW"/>
</dbReference>
<dbReference type="InterPro" id="IPR019410">
    <property type="entry name" value="Methyltransf_16"/>
</dbReference>
<feature type="compositionally biased region" description="Polar residues" evidence="1">
    <location>
        <begin position="155"/>
        <end position="169"/>
    </location>
</feature>
<dbReference type="PANTHER" id="PTHR14614">
    <property type="entry name" value="HEPATOCELLULAR CARCINOMA-ASSOCIATED ANTIGEN"/>
    <property type="match status" value="1"/>
</dbReference>
<dbReference type="PANTHER" id="PTHR14614:SF109">
    <property type="entry name" value="RIBOSOMAL LYSINE N-METHYLTRANSFERASE 5"/>
    <property type="match status" value="1"/>
</dbReference>
<sequence>MGTFDNITLASREYEFNSPSIEPLEIDEDPSGLLRGGVGSTIWDAAIVLAKYFERSNTLASRTPSGIAEHTLHVLELGSGTGIVGLAVARMLSAKGVKAKVFLTDKENCMPLLQRNIGKNPSKGVDVIAQMLDWETVSGAKAKSDDASGTDFDATATQEPASSEEVSNKSSHRLESVRWDIVILSDCIWVTALYPPLIDTLNNLIRSSDSGTQLVIAYEKRNFAEEMEFFAMLGKTFRFKDVKPEEQDPNYQSEDIYLFLCQHQ</sequence>
<keyword evidence="3" id="KW-1185">Reference proteome</keyword>
<evidence type="ECO:0000313" key="2">
    <source>
        <dbReference type="EMBL" id="KAG0251693.1"/>
    </source>
</evidence>
<dbReference type="InterPro" id="IPR029063">
    <property type="entry name" value="SAM-dependent_MTases_sf"/>
</dbReference>
<dbReference type="AlphaFoldDB" id="A0A9P6PTF5"/>
<organism evidence="2 3">
    <name type="scientific">Mortierella polycephala</name>
    <dbReference type="NCBI Taxonomy" id="41804"/>
    <lineage>
        <taxon>Eukaryota</taxon>
        <taxon>Fungi</taxon>
        <taxon>Fungi incertae sedis</taxon>
        <taxon>Mucoromycota</taxon>
        <taxon>Mortierellomycotina</taxon>
        <taxon>Mortierellomycetes</taxon>
        <taxon>Mortierellales</taxon>
        <taxon>Mortierellaceae</taxon>
        <taxon>Mortierella</taxon>
    </lineage>
</organism>
<evidence type="ECO:0000256" key="1">
    <source>
        <dbReference type="SAM" id="MobiDB-lite"/>
    </source>
</evidence>
<comment type="caution">
    <text evidence="2">The sequence shown here is derived from an EMBL/GenBank/DDBJ whole genome shotgun (WGS) entry which is preliminary data.</text>
</comment>
<gene>
    <name evidence="2" type="primary">METTL21D</name>
    <name evidence="2" type="ORF">BG011_007445</name>
</gene>
<evidence type="ECO:0000313" key="3">
    <source>
        <dbReference type="Proteomes" id="UP000726737"/>
    </source>
</evidence>
<dbReference type="GO" id="GO:0032259">
    <property type="term" value="P:methylation"/>
    <property type="evidence" value="ECO:0007669"/>
    <property type="project" value="UniProtKB-KW"/>
</dbReference>
<dbReference type="Proteomes" id="UP000726737">
    <property type="component" value="Unassembled WGS sequence"/>
</dbReference>
<keyword evidence="2" id="KW-0489">Methyltransferase</keyword>
<proteinExistence type="predicted"/>
<dbReference type="OrthoDB" id="407325at2759"/>